<dbReference type="InterPro" id="IPR044890">
    <property type="entry name" value="TMEM14_sf"/>
</dbReference>
<dbReference type="EMBL" id="LRGB01001581">
    <property type="protein sequence ID" value="KZS11226.1"/>
    <property type="molecule type" value="Genomic_DNA"/>
</dbReference>
<feature type="transmembrane region" description="Helical" evidence="6">
    <location>
        <begin position="31"/>
        <end position="50"/>
    </location>
</feature>
<gene>
    <name evidence="7" type="ORF">APZ42_023948</name>
</gene>
<dbReference type="Gene3D" id="1.10.10.1740">
    <property type="entry name" value="Transmembrane protein 14-like"/>
    <property type="match status" value="1"/>
</dbReference>
<evidence type="ECO:0000313" key="8">
    <source>
        <dbReference type="Proteomes" id="UP000076858"/>
    </source>
</evidence>
<name>A0A164UC17_9CRUS</name>
<evidence type="ECO:0000313" key="7">
    <source>
        <dbReference type="EMBL" id="KZS11226.1"/>
    </source>
</evidence>
<feature type="transmembrane region" description="Helical" evidence="6">
    <location>
        <begin position="6"/>
        <end position="24"/>
    </location>
</feature>
<dbReference type="STRING" id="35525.A0A164UC17"/>
<dbReference type="Pfam" id="PF03647">
    <property type="entry name" value="Tmemb_14"/>
    <property type="match status" value="1"/>
</dbReference>
<evidence type="ECO:0000256" key="2">
    <source>
        <dbReference type="ARBA" id="ARBA00007590"/>
    </source>
</evidence>
<comment type="similarity">
    <text evidence="2">Belongs to the TMEM14 family.</text>
</comment>
<evidence type="ECO:0000256" key="6">
    <source>
        <dbReference type="SAM" id="Phobius"/>
    </source>
</evidence>
<evidence type="ECO:0000256" key="1">
    <source>
        <dbReference type="ARBA" id="ARBA00004370"/>
    </source>
</evidence>
<dbReference type="InterPro" id="IPR005349">
    <property type="entry name" value="TMEM14"/>
</dbReference>
<dbReference type="OrthoDB" id="5620at2759"/>
<dbReference type="PANTHER" id="PTHR12668:SF43">
    <property type="entry name" value="TRANSMEMBRANE PROTEIN 14 HOMOLOG"/>
    <property type="match status" value="1"/>
</dbReference>
<organism evidence="7 8">
    <name type="scientific">Daphnia magna</name>
    <dbReference type="NCBI Taxonomy" id="35525"/>
    <lineage>
        <taxon>Eukaryota</taxon>
        <taxon>Metazoa</taxon>
        <taxon>Ecdysozoa</taxon>
        <taxon>Arthropoda</taxon>
        <taxon>Crustacea</taxon>
        <taxon>Branchiopoda</taxon>
        <taxon>Diplostraca</taxon>
        <taxon>Cladocera</taxon>
        <taxon>Anomopoda</taxon>
        <taxon>Daphniidae</taxon>
        <taxon>Daphnia</taxon>
    </lineage>
</organism>
<evidence type="ECO:0000256" key="3">
    <source>
        <dbReference type="ARBA" id="ARBA00022692"/>
    </source>
</evidence>
<keyword evidence="5 6" id="KW-0472">Membrane</keyword>
<dbReference type="GO" id="GO:0031966">
    <property type="term" value="C:mitochondrial membrane"/>
    <property type="evidence" value="ECO:0007669"/>
    <property type="project" value="TreeGrafter"/>
</dbReference>
<dbReference type="PANTHER" id="PTHR12668">
    <property type="entry name" value="TRANSMEMBRANE PROTEIN 14, 15"/>
    <property type="match status" value="1"/>
</dbReference>
<keyword evidence="4 6" id="KW-1133">Transmembrane helix</keyword>
<dbReference type="Proteomes" id="UP000076858">
    <property type="component" value="Unassembled WGS sequence"/>
</dbReference>
<sequence>MPSTDFLTYGYAALVATGGIIGYVKAGSIPSLGMGLLFGSLIGLGAYQTSNNPNNYYTALGTSIALGGFMGKRFLDSGKMMPAGLIAAVRAVRFETIKEKSYLTVGYPFPGKIRLVKIRDENKHIDECDVIWVYCLTVNEQLQLQLTTFKWCSIVEQECFASVVRAAENDACLTGVNSVLIQMHAEEFNWSSKFLKVGDNCFAGHRERNVRYVVGMDQFSVHGCGGDRCLIRM</sequence>
<dbReference type="AlphaFoldDB" id="A0A164UC17"/>
<comment type="caution">
    <text evidence="7">The sequence shown here is derived from an EMBL/GenBank/DDBJ whole genome shotgun (WGS) entry which is preliminary data.</text>
</comment>
<reference evidence="7 8" key="1">
    <citation type="submission" date="2016-03" db="EMBL/GenBank/DDBJ databases">
        <title>EvidentialGene: Evidence-directed Construction of Genes on Genomes.</title>
        <authorList>
            <person name="Gilbert D.G."/>
            <person name="Choi J.-H."/>
            <person name="Mockaitis K."/>
            <person name="Colbourne J."/>
            <person name="Pfrender M."/>
        </authorList>
    </citation>
    <scope>NUCLEOTIDE SEQUENCE [LARGE SCALE GENOMIC DNA]</scope>
    <source>
        <strain evidence="7 8">Xinb3</strain>
        <tissue evidence="7">Complete organism</tissue>
    </source>
</reference>
<evidence type="ECO:0000256" key="5">
    <source>
        <dbReference type="ARBA" id="ARBA00023136"/>
    </source>
</evidence>
<accession>A0A164UC17</accession>
<comment type="subcellular location">
    <subcellularLocation>
        <location evidence="1">Membrane</location>
    </subcellularLocation>
</comment>
<dbReference type="GO" id="GO:0070453">
    <property type="term" value="P:regulation of heme biosynthetic process"/>
    <property type="evidence" value="ECO:0007669"/>
    <property type="project" value="TreeGrafter"/>
</dbReference>
<keyword evidence="8" id="KW-1185">Reference proteome</keyword>
<protein>
    <submittedName>
        <fullName evidence="7">Transmembrane protein 14A</fullName>
    </submittedName>
</protein>
<keyword evidence="3 6" id="KW-0812">Transmembrane</keyword>
<evidence type="ECO:0000256" key="4">
    <source>
        <dbReference type="ARBA" id="ARBA00022989"/>
    </source>
</evidence>
<proteinExistence type="inferred from homology"/>
<feature type="transmembrane region" description="Helical" evidence="6">
    <location>
        <begin position="56"/>
        <end position="75"/>
    </location>
</feature>